<dbReference type="InterPro" id="IPR039523">
    <property type="entry name" value="RimK-rel_E_lig_ATP-grasp"/>
</dbReference>
<dbReference type="GO" id="GO:0046872">
    <property type="term" value="F:metal ion binding"/>
    <property type="evidence" value="ECO:0007669"/>
    <property type="project" value="InterPro"/>
</dbReference>
<keyword evidence="3" id="KW-0436">Ligase</keyword>
<dbReference type="GO" id="GO:0005524">
    <property type="term" value="F:ATP binding"/>
    <property type="evidence" value="ECO:0007669"/>
    <property type="project" value="UniProtKB-UniRule"/>
</dbReference>
<organism evidence="3 4">
    <name type="scientific">Desulfobacula phenolica</name>
    <dbReference type="NCBI Taxonomy" id="90732"/>
    <lineage>
        <taxon>Bacteria</taxon>
        <taxon>Pseudomonadati</taxon>
        <taxon>Thermodesulfobacteriota</taxon>
        <taxon>Desulfobacteria</taxon>
        <taxon>Desulfobacterales</taxon>
        <taxon>Desulfobacteraceae</taxon>
        <taxon>Desulfobacula</taxon>
    </lineage>
</organism>
<keyword evidence="4" id="KW-1185">Reference proteome</keyword>
<feature type="domain" description="ATP-grasp" evidence="2">
    <location>
        <begin position="43"/>
        <end position="298"/>
    </location>
</feature>
<evidence type="ECO:0000256" key="1">
    <source>
        <dbReference type="PROSITE-ProRule" id="PRU00409"/>
    </source>
</evidence>
<dbReference type="PANTHER" id="PTHR21621:SF0">
    <property type="entry name" value="BETA-CITRYLGLUTAMATE SYNTHASE B-RELATED"/>
    <property type="match status" value="1"/>
</dbReference>
<keyword evidence="1" id="KW-0067">ATP-binding</keyword>
<accession>A0A1H2EEB2</accession>
<dbReference type="GO" id="GO:0018169">
    <property type="term" value="F:ribosomal S6-glutamic acid ligase activity"/>
    <property type="evidence" value="ECO:0007669"/>
    <property type="project" value="TreeGrafter"/>
</dbReference>
<dbReference type="AlphaFoldDB" id="A0A1H2EEB2"/>
<dbReference type="GO" id="GO:0005737">
    <property type="term" value="C:cytoplasm"/>
    <property type="evidence" value="ECO:0007669"/>
    <property type="project" value="TreeGrafter"/>
</dbReference>
<dbReference type="PROSITE" id="PS50975">
    <property type="entry name" value="ATP_GRASP"/>
    <property type="match status" value="1"/>
</dbReference>
<evidence type="ECO:0000313" key="3">
    <source>
        <dbReference type="EMBL" id="SDT93353.1"/>
    </source>
</evidence>
<reference evidence="4" key="1">
    <citation type="submission" date="2016-10" db="EMBL/GenBank/DDBJ databases">
        <authorList>
            <person name="Varghese N."/>
            <person name="Submissions S."/>
        </authorList>
    </citation>
    <scope>NUCLEOTIDE SEQUENCE [LARGE SCALE GENOMIC DNA]</scope>
    <source>
        <strain evidence="4">DSM 3384</strain>
    </source>
</reference>
<dbReference type="InterPro" id="IPR011758">
    <property type="entry name" value="RimK-rel_E_lig"/>
</dbReference>
<dbReference type="Pfam" id="PF14397">
    <property type="entry name" value="ATPgrasp_ST"/>
    <property type="match status" value="1"/>
</dbReference>
<keyword evidence="1" id="KW-0547">Nucleotide-binding</keyword>
<evidence type="ECO:0000259" key="2">
    <source>
        <dbReference type="PROSITE" id="PS50975"/>
    </source>
</evidence>
<sequence>MLKYFKRLLQQGILGINNRNANYTLKYNIRSKYPIVDNKLKTKQLAIEAGIPVPDLYSVIEIERQIQDIHDIVSCYPDFVIKPACGSGGDGVLVIAGHTRNMYKKASGVLMREDELKYHISYILSGLYSLGGQSDNAIIEYRVESDPVFEPISFFGVPDIRIIVLFGVPVMSMIRLPTRMSDGKANLHQGAIGAGIDIATGITLSAVCKNEIIIEHPDTGNSVTGIEIPYWKKLLTIASQCYDLTGLAYQGVDIVLDKEKGPMILELNARPGLNIQIANQSGLLPRLKAVEQHYRELNSVEDKIHFAVDHFGQ</sequence>
<dbReference type="Gene3D" id="3.30.470.20">
    <property type="entry name" value="ATP-grasp fold, B domain"/>
    <property type="match status" value="1"/>
</dbReference>
<name>A0A1H2EEB2_9BACT</name>
<proteinExistence type="predicted"/>
<dbReference type="RefSeq" id="WP_014958016.1">
    <property type="nucleotide sequence ID" value="NZ_FNLL01000003.1"/>
</dbReference>
<dbReference type="PANTHER" id="PTHR21621">
    <property type="entry name" value="RIBOSOMAL PROTEIN S6 MODIFICATION PROTEIN"/>
    <property type="match status" value="1"/>
</dbReference>
<protein>
    <submittedName>
        <fullName evidence="3">Alpha-L-glutamate ligase-related protein</fullName>
    </submittedName>
</protein>
<dbReference type="NCBIfam" id="TIGR02291">
    <property type="entry name" value="rimK_rel_E_lig"/>
    <property type="match status" value="1"/>
</dbReference>
<dbReference type="InterPro" id="IPR011761">
    <property type="entry name" value="ATP-grasp"/>
</dbReference>
<gene>
    <name evidence="3" type="ORF">SAMN04487931_10345</name>
</gene>
<dbReference type="GO" id="GO:0009432">
    <property type="term" value="P:SOS response"/>
    <property type="evidence" value="ECO:0007669"/>
    <property type="project" value="TreeGrafter"/>
</dbReference>
<dbReference type="SUPFAM" id="SSF56059">
    <property type="entry name" value="Glutathione synthetase ATP-binding domain-like"/>
    <property type="match status" value="1"/>
</dbReference>
<dbReference type="Proteomes" id="UP000199608">
    <property type="component" value="Unassembled WGS sequence"/>
</dbReference>
<dbReference type="EMBL" id="FNLL01000003">
    <property type="protein sequence ID" value="SDT93353.1"/>
    <property type="molecule type" value="Genomic_DNA"/>
</dbReference>
<evidence type="ECO:0000313" key="4">
    <source>
        <dbReference type="Proteomes" id="UP000199608"/>
    </source>
</evidence>